<keyword evidence="2" id="KW-1185">Reference proteome</keyword>
<dbReference type="Proteomes" id="UP000253495">
    <property type="component" value="Unassembled WGS sequence"/>
</dbReference>
<name>A0A368V8P5_9ACTN</name>
<dbReference type="OrthoDB" id="4508581at2"/>
<dbReference type="AlphaFoldDB" id="A0A368V8P5"/>
<organism evidence="1 2">
    <name type="scientific">Halopolyspora algeriensis</name>
    <dbReference type="NCBI Taxonomy" id="1500506"/>
    <lineage>
        <taxon>Bacteria</taxon>
        <taxon>Bacillati</taxon>
        <taxon>Actinomycetota</taxon>
        <taxon>Actinomycetes</taxon>
        <taxon>Actinomycetes incertae sedis</taxon>
        <taxon>Halopolyspora</taxon>
    </lineage>
</organism>
<dbReference type="RefSeq" id="WP_114455158.1">
    <property type="nucleotide sequence ID" value="NZ_QPJC01000027.1"/>
</dbReference>
<reference evidence="1 2" key="1">
    <citation type="submission" date="2018-07" db="EMBL/GenBank/DDBJ databases">
        <title>Genomic Encyclopedia of Type Strains, Phase III (KMG-III): the genomes of soil and plant-associated and newly described type strains.</title>
        <authorList>
            <person name="Whitman W."/>
        </authorList>
    </citation>
    <scope>NUCLEOTIDE SEQUENCE [LARGE SCALE GENOMIC DNA]</scope>
    <source>
        <strain evidence="1 2">CECT 8575</strain>
    </source>
</reference>
<sequence>MSEQTLTRLKAARLARNWSAAYVVRRLREIATARGEHPYGVETVKRSLRLWENGSRTPAGWAVPLLEQCYGLSAAELGISQSDTDTQVIEQARAVLDGTDEHGPDAEAQAFVPGPRRQTATGTWLRLLRSQHHSGVPAGQGVAS</sequence>
<dbReference type="EMBL" id="QPJC01000027">
    <property type="protein sequence ID" value="RCW37489.1"/>
    <property type="molecule type" value="Genomic_DNA"/>
</dbReference>
<protein>
    <recommendedName>
        <fullName evidence="3">Helix-turn-helix protein</fullName>
    </recommendedName>
</protein>
<accession>A0A368V8P5</accession>
<comment type="caution">
    <text evidence="1">The sequence shown here is derived from an EMBL/GenBank/DDBJ whole genome shotgun (WGS) entry which is preliminary data.</text>
</comment>
<proteinExistence type="predicted"/>
<gene>
    <name evidence="1" type="ORF">DFQ14_1276</name>
</gene>
<evidence type="ECO:0000313" key="1">
    <source>
        <dbReference type="EMBL" id="RCW37489.1"/>
    </source>
</evidence>
<evidence type="ECO:0000313" key="2">
    <source>
        <dbReference type="Proteomes" id="UP000253495"/>
    </source>
</evidence>
<evidence type="ECO:0008006" key="3">
    <source>
        <dbReference type="Google" id="ProtNLM"/>
    </source>
</evidence>